<dbReference type="PRINTS" id="PR00081">
    <property type="entry name" value="GDHRDH"/>
</dbReference>
<dbReference type="CDD" id="cd05327">
    <property type="entry name" value="retinol-DH_like_SDR_c_like"/>
    <property type="match status" value="1"/>
</dbReference>
<dbReference type="Pfam" id="PF00106">
    <property type="entry name" value="adh_short"/>
    <property type="match status" value="1"/>
</dbReference>
<dbReference type="EMBL" id="QUTC01005935">
    <property type="protein sequence ID" value="RHY54940.1"/>
    <property type="molecule type" value="Genomic_DNA"/>
</dbReference>
<proteinExistence type="predicted"/>
<evidence type="ECO:0000313" key="3">
    <source>
        <dbReference type="Proteomes" id="UP000265716"/>
    </source>
</evidence>
<name>A0A397D2S8_APHAT</name>
<evidence type="ECO:0000256" key="1">
    <source>
        <dbReference type="ARBA" id="ARBA00023002"/>
    </source>
</evidence>
<comment type="caution">
    <text evidence="2">The sequence shown here is derived from an EMBL/GenBank/DDBJ whole genome shotgun (WGS) entry which is preliminary data.</text>
</comment>
<protein>
    <submittedName>
        <fullName evidence="2">Uncharacterized protein</fullName>
    </submittedName>
</protein>
<dbReference type="InterPro" id="IPR002347">
    <property type="entry name" value="SDR_fam"/>
</dbReference>
<dbReference type="SUPFAM" id="SSF51735">
    <property type="entry name" value="NAD(P)-binding Rossmann-fold domains"/>
    <property type="match status" value="1"/>
</dbReference>
<dbReference type="AlphaFoldDB" id="A0A397D2S8"/>
<keyword evidence="1" id="KW-0560">Oxidoreductase</keyword>
<reference evidence="2 3" key="1">
    <citation type="submission" date="2018-08" db="EMBL/GenBank/DDBJ databases">
        <title>Aphanomyces genome sequencing and annotation.</title>
        <authorList>
            <person name="Minardi D."/>
            <person name="Oidtmann B."/>
            <person name="Van Der Giezen M."/>
            <person name="Studholme D.J."/>
        </authorList>
    </citation>
    <scope>NUCLEOTIDE SEQUENCE [LARGE SCALE GENOMIC DNA]</scope>
    <source>
        <strain evidence="2 3">SA</strain>
    </source>
</reference>
<dbReference type="Gene3D" id="3.40.50.720">
    <property type="entry name" value="NAD(P)-binding Rossmann-like Domain"/>
    <property type="match status" value="1"/>
</dbReference>
<gene>
    <name evidence="2" type="ORF">DYB38_003105</name>
</gene>
<sequence>MAYSFEDVPQLGGKVAIVTGASAGIGLVTARELAIKGCHVILACRSRAKTDAAIATLPDAARNNVEFAELDLMSLQSVRDFVAAFVARNLPLHFLVNNAGIYAPSTFALSVDGIESQLATNHVGHVALTLGLLPVLEASAPSRVVILSSIAHTFGVPKDIGVDFEAIHNRPDQYSPLRVYSQSKLANVLFAVELSRRLAAKGVTNVYVNALHPGVVRSDIFRNQPWIVRVVLYPFQRTPEDGAKTVLYVATHADIEANKWHGQYFGPIAKHSEASALANDENVAAKCWETTAELIARSAENARDKGTADPATNN</sequence>
<dbReference type="PANTHER" id="PTHR43157:SF31">
    <property type="entry name" value="PHOSPHATIDYLINOSITOL-GLYCAN BIOSYNTHESIS CLASS F PROTEIN"/>
    <property type="match status" value="1"/>
</dbReference>
<dbReference type="PANTHER" id="PTHR43157">
    <property type="entry name" value="PHOSPHATIDYLINOSITOL-GLYCAN BIOSYNTHESIS CLASS F PROTEIN-RELATED"/>
    <property type="match status" value="1"/>
</dbReference>
<dbReference type="VEuPathDB" id="FungiDB:H257_03404"/>
<dbReference type="GO" id="GO:0016491">
    <property type="term" value="F:oxidoreductase activity"/>
    <property type="evidence" value="ECO:0007669"/>
    <property type="project" value="UniProtKB-KW"/>
</dbReference>
<accession>A0A397D2S8</accession>
<dbReference type="Proteomes" id="UP000265716">
    <property type="component" value="Unassembled WGS sequence"/>
</dbReference>
<evidence type="ECO:0000313" key="2">
    <source>
        <dbReference type="EMBL" id="RHY54940.1"/>
    </source>
</evidence>
<dbReference type="InterPro" id="IPR036291">
    <property type="entry name" value="NAD(P)-bd_dom_sf"/>
</dbReference>
<organism evidence="2 3">
    <name type="scientific">Aphanomyces astaci</name>
    <name type="common">Crayfish plague agent</name>
    <dbReference type="NCBI Taxonomy" id="112090"/>
    <lineage>
        <taxon>Eukaryota</taxon>
        <taxon>Sar</taxon>
        <taxon>Stramenopiles</taxon>
        <taxon>Oomycota</taxon>
        <taxon>Saprolegniomycetes</taxon>
        <taxon>Saprolegniales</taxon>
        <taxon>Verrucalvaceae</taxon>
        <taxon>Aphanomyces</taxon>
    </lineage>
</organism>